<dbReference type="EMBL" id="JAUSRV010000001">
    <property type="protein sequence ID" value="MDP9968816.1"/>
    <property type="molecule type" value="Genomic_DNA"/>
</dbReference>
<proteinExistence type="predicted"/>
<reference evidence="2" key="1">
    <citation type="submission" date="2023-07" db="EMBL/GenBank/DDBJ databases">
        <title>Sorghum-associated microbial communities from plants grown in Nebraska, USA.</title>
        <authorList>
            <person name="Schachtman D."/>
        </authorList>
    </citation>
    <scope>NUCLEOTIDE SEQUENCE</scope>
    <source>
        <strain evidence="2">DS3315</strain>
    </source>
</reference>
<accession>A0AAW8E7Z0</accession>
<feature type="transmembrane region" description="Helical" evidence="1">
    <location>
        <begin position="12"/>
        <end position="32"/>
    </location>
</feature>
<dbReference type="AlphaFoldDB" id="A0AAW8E7Z0"/>
<evidence type="ECO:0000313" key="3">
    <source>
        <dbReference type="Proteomes" id="UP001224845"/>
    </source>
</evidence>
<keyword evidence="1" id="KW-0472">Membrane</keyword>
<dbReference type="Proteomes" id="UP001224845">
    <property type="component" value="Unassembled WGS sequence"/>
</dbReference>
<dbReference type="RefSeq" id="WP_307591378.1">
    <property type="nucleotide sequence ID" value="NZ_JAUSRV010000001.1"/>
</dbReference>
<keyword evidence="1" id="KW-1133">Transmembrane helix</keyword>
<organism evidence="2 3">
    <name type="scientific">Variovorax paradoxus</name>
    <dbReference type="NCBI Taxonomy" id="34073"/>
    <lineage>
        <taxon>Bacteria</taxon>
        <taxon>Pseudomonadati</taxon>
        <taxon>Pseudomonadota</taxon>
        <taxon>Betaproteobacteria</taxon>
        <taxon>Burkholderiales</taxon>
        <taxon>Comamonadaceae</taxon>
        <taxon>Variovorax</taxon>
    </lineage>
</organism>
<sequence>MNPITLEPHWTAYLTALLTPVVAIVAAYVAIINARTARNKLKLDLFDRRIKVFTTIRDIVRTTIKYEALDDAAYTDLVNAFNDAEWLFDANVHKHFASRTLPLYEAYTTAIARVRNAKFADANKILPAAASEKKLSAAKQEQQNAAQALAVDEPVIVALLAPFLRLSH</sequence>
<gene>
    <name evidence="2" type="ORF">J2W39_000039</name>
</gene>
<evidence type="ECO:0000256" key="1">
    <source>
        <dbReference type="SAM" id="Phobius"/>
    </source>
</evidence>
<evidence type="ECO:0000313" key="2">
    <source>
        <dbReference type="EMBL" id="MDP9968816.1"/>
    </source>
</evidence>
<name>A0AAW8E7Z0_VARPD</name>
<protein>
    <recommendedName>
        <fullName evidence="4">DUF4760 domain-containing protein</fullName>
    </recommendedName>
</protein>
<comment type="caution">
    <text evidence="2">The sequence shown here is derived from an EMBL/GenBank/DDBJ whole genome shotgun (WGS) entry which is preliminary data.</text>
</comment>
<keyword evidence="1" id="KW-0812">Transmembrane</keyword>
<evidence type="ECO:0008006" key="4">
    <source>
        <dbReference type="Google" id="ProtNLM"/>
    </source>
</evidence>